<dbReference type="InterPro" id="IPR011993">
    <property type="entry name" value="PH-like_dom_sf"/>
</dbReference>
<evidence type="ECO:0000256" key="1">
    <source>
        <dbReference type="ARBA" id="ARBA00022468"/>
    </source>
</evidence>
<dbReference type="GO" id="GO:0005737">
    <property type="term" value="C:cytoplasm"/>
    <property type="evidence" value="ECO:0007669"/>
    <property type="project" value="TreeGrafter"/>
</dbReference>
<feature type="domain" description="Rho-GAP" evidence="4">
    <location>
        <begin position="536"/>
        <end position="732"/>
    </location>
</feature>
<dbReference type="InterPro" id="IPR050729">
    <property type="entry name" value="Rho-GAP"/>
</dbReference>
<dbReference type="Gene3D" id="2.30.29.30">
    <property type="entry name" value="Pleckstrin-homology domain (PH domain)/Phosphotyrosine-binding domain (PTB)"/>
    <property type="match status" value="1"/>
</dbReference>
<dbReference type="SUPFAM" id="SSF64268">
    <property type="entry name" value="PX domain"/>
    <property type="match status" value="1"/>
</dbReference>
<dbReference type="SUPFAM" id="SSF48350">
    <property type="entry name" value="GTPase activation domain, GAP"/>
    <property type="match status" value="1"/>
</dbReference>
<dbReference type="SMART" id="SM00324">
    <property type="entry name" value="RhoGAP"/>
    <property type="match status" value="1"/>
</dbReference>
<feature type="compositionally biased region" description="Polar residues" evidence="2">
    <location>
        <begin position="271"/>
        <end position="296"/>
    </location>
</feature>
<evidence type="ECO:0008006" key="7">
    <source>
        <dbReference type="Google" id="ProtNLM"/>
    </source>
</evidence>
<dbReference type="AlphaFoldDB" id="A0A9P6B5A3"/>
<dbReference type="CDD" id="cd13277">
    <property type="entry name" value="PH_Bem3"/>
    <property type="match status" value="1"/>
</dbReference>
<dbReference type="CDD" id="cd06093">
    <property type="entry name" value="PX_domain"/>
    <property type="match status" value="1"/>
</dbReference>
<sequence length="904" mass="97381">MPPESQPIASSLSPEQHRFEYKATRLTTDDLPYAKVHVEGSTIRPNDRGKEVLSFIILVQTANKEWRIEKLYSDVLALDGRVRVAAGKSHAKKIGTLPDSKLFKDNAPAKVDLRKLALETYFQTLIEATFRKKDDVCMFFSTGLVRNERAPVHHAGYKEGYLTKRSKNFGGFLRWKTRYFVLQSPVLEYYESRGGQHLGSIQIANAQIGRQQKPSSAVDDENAFRHAFLIIEAKKTSGTPPVRHVLCAESDVERDSWVEALVRYVSSSVDDGSETVFGTSSAGSSTLNVGQYQGTRSSTSSSVMSPTEAPPPQRAARRGISKDDITKISIPNGPIPSDRSTSSAITSPEMGSSSDMWTNSATISDGGQVARQAPGSLVPGSSHVALSSSVPTNMDAASPSGTLTRASSELGHYPDMAADNRSDARASTSSAGAYRPHRASYHPSLSTVKAGAGSTDSSSVPDAVPSQSGNTKVKVISGPLNGTPIPAGYKFGVKDTTPSDSGSERERKAKSGRFWGFGKHGAPGGHPTVTRVVFGVPISDALAVAQIANLPAIVFRCIEYLEKKKADQEEGIYRLSGSSAVMKALKDRFNTEGDVDLLSPEEYWDPHAIAGLLKSYFRELPTSILTHDLHFRFLKVIDLTDPEERVTELSHLIAALPLPNYCLLRALTAHLILIVQNASVNKMTMRNVGIVFSPTLGIPAGVFGLMLGEFTRVFNVDTDFVETGLNEPSGFPDDVTPRSRDKLPMVHPSKRNSLSYAEASADRLLGLSGRSLTAPDEGDSDDMDDIIIQDDSGTETDATPSLAGSDEGKEEEAEPHSPPDTPGPRTYLTSTNNGDNGSLLPQTPSHSAMVAANRGLQIHTERTRNPAVGLPVSPRPMPGSSTSNPSPRAPRGLNSGTYPRDANV</sequence>
<feature type="compositionally biased region" description="Basic and acidic residues" evidence="2">
    <location>
        <begin position="735"/>
        <end position="744"/>
    </location>
</feature>
<dbReference type="SUPFAM" id="SSF50729">
    <property type="entry name" value="PH domain-like"/>
    <property type="match status" value="1"/>
</dbReference>
<keyword evidence="6" id="KW-1185">Reference proteome</keyword>
<feature type="compositionally biased region" description="Polar residues" evidence="2">
    <location>
        <begin position="338"/>
        <end position="365"/>
    </location>
</feature>
<feature type="region of interest" description="Disordered" evidence="2">
    <location>
        <begin position="271"/>
        <end position="509"/>
    </location>
</feature>
<feature type="compositionally biased region" description="Acidic residues" evidence="2">
    <location>
        <begin position="776"/>
        <end position="794"/>
    </location>
</feature>
<dbReference type="EMBL" id="MU128929">
    <property type="protein sequence ID" value="KAF9517754.1"/>
    <property type="molecule type" value="Genomic_DNA"/>
</dbReference>
<evidence type="ECO:0000313" key="5">
    <source>
        <dbReference type="EMBL" id="KAF9517754.1"/>
    </source>
</evidence>
<dbReference type="Gene3D" id="3.30.1520.10">
    <property type="entry name" value="Phox-like domain"/>
    <property type="match status" value="1"/>
</dbReference>
<feature type="domain" description="PH" evidence="3">
    <location>
        <begin position="155"/>
        <end position="266"/>
    </location>
</feature>
<evidence type="ECO:0000259" key="4">
    <source>
        <dbReference type="PROSITE" id="PS50238"/>
    </source>
</evidence>
<dbReference type="PANTHER" id="PTHR23176">
    <property type="entry name" value="RHO/RAC/CDC GTPASE-ACTIVATING PROTEIN"/>
    <property type="match status" value="1"/>
</dbReference>
<comment type="caution">
    <text evidence="5">The sequence shown here is derived from an EMBL/GenBank/DDBJ whole genome shotgun (WGS) entry which is preliminary data.</text>
</comment>
<evidence type="ECO:0000256" key="2">
    <source>
        <dbReference type="SAM" id="MobiDB-lite"/>
    </source>
</evidence>
<name>A0A9P6B5A3_9AGAM</name>
<dbReference type="InterPro" id="IPR008936">
    <property type="entry name" value="Rho_GTPase_activation_prot"/>
</dbReference>
<feature type="region of interest" description="Disordered" evidence="2">
    <location>
        <begin position="769"/>
        <end position="904"/>
    </location>
</feature>
<dbReference type="PANTHER" id="PTHR23176:SF129">
    <property type="entry name" value="RHO GTPASE ACTIVATING PROTEIN AT 16F, ISOFORM E-RELATED"/>
    <property type="match status" value="1"/>
</dbReference>
<reference evidence="5" key="1">
    <citation type="journal article" date="2020" name="Nat. Commun.">
        <title>Large-scale genome sequencing of mycorrhizal fungi provides insights into the early evolution of symbiotic traits.</title>
        <authorList>
            <person name="Miyauchi S."/>
            <person name="Kiss E."/>
            <person name="Kuo A."/>
            <person name="Drula E."/>
            <person name="Kohler A."/>
            <person name="Sanchez-Garcia M."/>
            <person name="Morin E."/>
            <person name="Andreopoulos B."/>
            <person name="Barry K.W."/>
            <person name="Bonito G."/>
            <person name="Buee M."/>
            <person name="Carver A."/>
            <person name="Chen C."/>
            <person name="Cichocki N."/>
            <person name="Clum A."/>
            <person name="Culley D."/>
            <person name="Crous P.W."/>
            <person name="Fauchery L."/>
            <person name="Girlanda M."/>
            <person name="Hayes R.D."/>
            <person name="Keri Z."/>
            <person name="LaButti K."/>
            <person name="Lipzen A."/>
            <person name="Lombard V."/>
            <person name="Magnuson J."/>
            <person name="Maillard F."/>
            <person name="Murat C."/>
            <person name="Nolan M."/>
            <person name="Ohm R.A."/>
            <person name="Pangilinan J."/>
            <person name="Pereira M.F."/>
            <person name="Perotto S."/>
            <person name="Peter M."/>
            <person name="Pfister S."/>
            <person name="Riley R."/>
            <person name="Sitrit Y."/>
            <person name="Stielow J.B."/>
            <person name="Szollosi G."/>
            <person name="Zifcakova L."/>
            <person name="Stursova M."/>
            <person name="Spatafora J.W."/>
            <person name="Tedersoo L."/>
            <person name="Vaario L.M."/>
            <person name="Yamada A."/>
            <person name="Yan M."/>
            <person name="Wang P."/>
            <person name="Xu J."/>
            <person name="Bruns T."/>
            <person name="Baldrian P."/>
            <person name="Vilgalys R."/>
            <person name="Dunand C."/>
            <person name="Henrissat B."/>
            <person name="Grigoriev I.V."/>
            <person name="Hibbett D."/>
            <person name="Nagy L.G."/>
            <person name="Martin F.M."/>
        </authorList>
    </citation>
    <scope>NUCLEOTIDE SEQUENCE</scope>
    <source>
        <strain evidence="5">UP504</strain>
    </source>
</reference>
<dbReference type="PROSITE" id="PS50238">
    <property type="entry name" value="RHOGAP"/>
    <property type="match status" value="1"/>
</dbReference>
<dbReference type="OrthoDB" id="185175at2759"/>
<dbReference type="Pfam" id="PF00620">
    <property type="entry name" value="RhoGAP"/>
    <property type="match status" value="1"/>
</dbReference>
<feature type="compositionally biased region" description="Polar residues" evidence="2">
    <location>
        <begin position="454"/>
        <end position="471"/>
    </location>
</feature>
<dbReference type="Pfam" id="PF00169">
    <property type="entry name" value="PH"/>
    <property type="match status" value="1"/>
</dbReference>
<dbReference type="SMART" id="SM00233">
    <property type="entry name" value="PH"/>
    <property type="match status" value="1"/>
</dbReference>
<organism evidence="5 6">
    <name type="scientific">Hydnum rufescens UP504</name>
    <dbReference type="NCBI Taxonomy" id="1448309"/>
    <lineage>
        <taxon>Eukaryota</taxon>
        <taxon>Fungi</taxon>
        <taxon>Dikarya</taxon>
        <taxon>Basidiomycota</taxon>
        <taxon>Agaricomycotina</taxon>
        <taxon>Agaricomycetes</taxon>
        <taxon>Cantharellales</taxon>
        <taxon>Hydnaceae</taxon>
        <taxon>Hydnum</taxon>
    </lineage>
</organism>
<dbReference type="GO" id="GO:0035091">
    <property type="term" value="F:phosphatidylinositol binding"/>
    <property type="evidence" value="ECO:0007669"/>
    <property type="project" value="InterPro"/>
</dbReference>
<dbReference type="Gene3D" id="1.10.555.10">
    <property type="entry name" value="Rho GTPase activation protein"/>
    <property type="match status" value="1"/>
</dbReference>
<keyword evidence="1" id="KW-0343">GTPase activation</keyword>
<dbReference type="InterPro" id="IPR000198">
    <property type="entry name" value="RhoGAP_dom"/>
</dbReference>
<dbReference type="GO" id="GO:0007165">
    <property type="term" value="P:signal transduction"/>
    <property type="evidence" value="ECO:0007669"/>
    <property type="project" value="InterPro"/>
</dbReference>
<evidence type="ECO:0000259" key="3">
    <source>
        <dbReference type="PROSITE" id="PS50003"/>
    </source>
</evidence>
<feature type="region of interest" description="Disordered" evidence="2">
    <location>
        <begin position="725"/>
        <end position="754"/>
    </location>
</feature>
<dbReference type="GO" id="GO:0005096">
    <property type="term" value="F:GTPase activator activity"/>
    <property type="evidence" value="ECO:0007669"/>
    <property type="project" value="UniProtKB-KW"/>
</dbReference>
<dbReference type="InterPro" id="IPR001849">
    <property type="entry name" value="PH_domain"/>
</dbReference>
<dbReference type="Proteomes" id="UP000886523">
    <property type="component" value="Unassembled WGS sequence"/>
</dbReference>
<protein>
    <recommendedName>
        <fullName evidence="7">RhoGAP-domain-containing protein</fullName>
    </recommendedName>
</protein>
<dbReference type="InterPro" id="IPR036871">
    <property type="entry name" value="PX_dom_sf"/>
</dbReference>
<feature type="compositionally biased region" description="Polar residues" evidence="2">
    <location>
        <begin position="827"/>
        <end position="846"/>
    </location>
</feature>
<gene>
    <name evidence="5" type="ORF">BS47DRAFT_1371218</name>
</gene>
<proteinExistence type="predicted"/>
<dbReference type="PROSITE" id="PS50003">
    <property type="entry name" value="PH_DOMAIN"/>
    <property type="match status" value="1"/>
</dbReference>
<accession>A0A9P6B5A3</accession>
<evidence type="ECO:0000313" key="6">
    <source>
        <dbReference type="Proteomes" id="UP000886523"/>
    </source>
</evidence>